<feature type="transmembrane region" description="Helical" evidence="9">
    <location>
        <begin position="6"/>
        <end position="24"/>
    </location>
</feature>
<evidence type="ECO:0000256" key="2">
    <source>
        <dbReference type="ARBA" id="ARBA00022448"/>
    </source>
</evidence>
<feature type="transmembrane region" description="Helical" evidence="9">
    <location>
        <begin position="31"/>
        <end position="50"/>
    </location>
</feature>
<keyword evidence="6 9" id="KW-1133">Transmembrane helix</keyword>
<keyword evidence="11" id="KW-1185">Reference proteome</keyword>
<dbReference type="InterPro" id="IPR052157">
    <property type="entry name" value="BCAA_transport_permease"/>
</dbReference>
<dbReference type="AlphaFoldDB" id="A0A9W6R6A7"/>
<evidence type="ECO:0000256" key="4">
    <source>
        <dbReference type="ARBA" id="ARBA00022692"/>
    </source>
</evidence>
<dbReference type="InterPro" id="IPR001851">
    <property type="entry name" value="ABC_transp_permease"/>
</dbReference>
<feature type="transmembrane region" description="Helical" evidence="9">
    <location>
        <begin position="91"/>
        <end position="110"/>
    </location>
</feature>
<evidence type="ECO:0000256" key="9">
    <source>
        <dbReference type="SAM" id="Phobius"/>
    </source>
</evidence>
<evidence type="ECO:0000313" key="10">
    <source>
        <dbReference type="EMBL" id="GLY70219.1"/>
    </source>
</evidence>
<keyword evidence="7 9" id="KW-0472">Membrane</keyword>
<evidence type="ECO:0000256" key="1">
    <source>
        <dbReference type="ARBA" id="ARBA00004651"/>
    </source>
</evidence>
<dbReference type="RefSeq" id="WP_285489469.1">
    <property type="nucleotide sequence ID" value="NZ_BSTI01000021.1"/>
</dbReference>
<evidence type="ECO:0000256" key="8">
    <source>
        <dbReference type="ARBA" id="ARBA00037998"/>
    </source>
</evidence>
<protein>
    <recommendedName>
        <fullName evidence="12">Branched-chain amino acid ABC transporter permease</fullName>
    </recommendedName>
</protein>
<dbReference type="GO" id="GO:0022857">
    <property type="term" value="F:transmembrane transporter activity"/>
    <property type="evidence" value="ECO:0007669"/>
    <property type="project" value="InterPro"/>
</dbReference>
<keyword evidence="4 9" id="KW-0812">Transmembrane</keyword>
<keyword evidence="3" id="KW-1003">Cell membrane</keyword>
<evidence type="ECO:0000313" key="11">
    <source>
        <dbReference type="Proteomes" id="UP001165136"/>
    </source>
</evidence>
<gene>
    <name evidence="10" type="ORF">Atai01_68380</name>
</gene>
<dbReference type="Pfam" id="PF02653">
    <property type="entry name" value="BPD_transp_2"/>
    <property type="match status" value="1"/>
</dbReference>
<dbReference type="Proteomes" id="UP001165136">
    <property type="component" value="Unassembled WGS sequence"/>
</dbReference>
<comment type="similarity">
    <text evidence="8">Belongs to the binding-protein-dependent transport system permease family. LivHM subfamily.</text>
</comment>
<dbReference type="PANTHER" id="PTHR11795">
    <property type="entry name" value="BRANCHED-CHAIN AMINO ACID TRANSPORT SYSTEM PERMEASE PROTEIN LIVH"/>
    <property type="match status" value="1"/>
</dbReference>
<accession>A0A9W6R6A7</accession>
<name>A0A9W6R6A7_9PSEU</name>
<organism evidence="10 11">
    <name type="scientific">Amycolatopsis taiwanensis</name>
    <dbReference type="NCBI Taxonomy" id="342230"/>
    <lineage>
        <taxon>Bacteria</taxon>
        <taxon>Bacillati</taxon>
        <taxon>Actinomycetota</taxon>
        <taxon>Actinomycetes</taxon>
        <taxon>Pseudonocardiales</taxon>
        <taxon>Pseudonocardiaceae</taxon>
        <taxon>Amycolatopsis</taxon>
    </lineage>
</organism>
<evidence type="ECO:0000256" key="3">
    <source>
        <dbReference type="ARBA" id="ARBA00022475"/>
    </source>
</evidence>
<keyword evidence="2" id="KW-0813">Transport</keyword>
<reference evidence="10" key="1">
    <citation type="submission" date="2023-03" db="EMBL/GenBank/DDBJ databases">
        <title>Amycolatopsis taiwanensis NBRC 103393.</title>
        <authorList>
            <person name="Ichikawa N."/>
            <person name="Sato H."/>
            <person name="Tonouchi N."/>
        </authorList>
    </citation>
    <scope>NUCLEOTIDE SEQUENCE</scope>
    <source>
        <strain evidence="10">NBRC 103393</strain>
    </source>
</reference>
<dbReference type="EMBL" id="BSTI01000021">
    <property type="protein sequence ID" value="GLY70219.1"/>
    <property type="molecule type" value="Genomic_DNA"/>
</dbReference>
<evidence type="ECO:0000256" key="6">
    <source>
        <dbReference type="ARBA" id="ARBA00022989"/>
    </source>
</evidence>
<comment type="caution">
    <text evidence="10">The sequence shown here is derived from an EMBL/GenBank/DDBJ whole genome shotgun (WGS) entry which is preliminary data.</text>
</comment>
<dbReference type="PANTHER" id="PTHR11795:SF445">
    <property type="entry name" value="AMINO ACID ABC TRANSPORTER PERMEASE PROTEIN"/>
    <property type="match status" value="1"/>
</dbReference>
<proteinExistence type="inferred from homology"/>
<comment type="subcellular location">
    <subcellularLocation>
        <location evidence="1">Cell membrane</location>
        <topology evidence="1">Multi-pass membrane protein</topology>
    </subcellularLocation>
</comment>
<keyword evidence="5" id="KW-0029">Amino-acid transport</keyword>
<feature type="transmembrane region" description="Helical" evidence="9">
    <location>
        <begin position="56"/>
        <end position="79"/>
    </location>
</feature>
<feature type="transmembrane region" description="Helical" evidence="9">
    <location>
        <begin position="143"/>
        <end position="160"/>
    </location>
</feature>
<evidence type="ECO:0000256" key="5">
    <source>
        <dbReference type="ARBA" id="ARBA00022970"/>
    </source>
</evidence>
<dbReference type="GO" id="GO:0006865">
    <property type="term" value="P:amino acid transport"/>
    <property type="evidence" value="ECO:0007669"/>
    <property type="project" value="UniProtKB-KW"/>
</dbReference>
<evidence type="ECO:0008006" key="12">
    <source>
        <dbReference type="Google" id="ProtNLM"/>
    </source>
</evidence>
<sequence>MIQYVIAGLVLGGIYAIASAGIVVTYRAAGILNFGFGALAYFISRFYYFLHTQHGWAIAPAALVSVVLAGSALGVVLYFGLFRLLRLAAPLVQVVVTLGVSVCLPSIAALEFGNVPIVKAPGLAPEPVRVFRIAGVPVTMDQLIVYVSVVVVLVVGALVLRCTDVGLRVRAMVDSPAMTALSGTNRSSSRSGCGP</sequence>
<dbReference type="GO" id="GO:0005886">
    <property type="term" value="C:plasma membrane"/>
    <property type="evidence" value="ECO:0007669"/>
    <property type="project" value="UniProtKB-SubCell"/>
</dbReference>
<evidence type="ECO:0000256" key="7">
    <source>
        <dbReference type="ARBA" id="ARBA00023136"/>
    </source>
</evidence>